<evidence type="ECO:0000313" key="2">
    <source>
        <dbReference type="Proteomes" id="UP000828941"/>
    </source>
</evidence>
<comment type="caution">
    <text evidence="1">The sequence shown here is derived from an EMBL/GenBank/DDBJ whole genome shotgun (WGS) entry which is preliminary data.</text>
</comment>
<dbReference type="EMBL" id="CM039437">
    <property type="protein sequence ID" value="KAI4306211.1"/>
    <property type="molecule type" value="Genomic_DNA"/>
</dbReference>
<evidence type="ECO:0000313" key="1">
    <source>
        <dbReference type="EMBL" id="KAI4306211.1"/>
    </source>
</evidence>
<organism evidence="1 2">
    <name type="scientific">Bauhinia variegata</name>
    <name type="common">Purple orchid tree</name>
    <name type="synonym">Phanera variegata</name>
    <dbReference type="NCBI Taxonomy" id="167791"/>
    <lineage>
        <taxon>Eukaryota</taxon>
        <taxon>Viridiplantae</taxon>
        <taxon>Streptophyta</taxon>
        <taxon>Embryophyta</taxon>
        <taxon>Tracheophyta</taxon>
        <taxon>Spermatophyta</taxon>
        <taxon>Magnoliopsida</taxon>
        <taxon>eudicotyledons</taxon>
        <taxon>Gunneridae</taxon>
        <taxon>Pentapetalae</taxon>
        <taxon>rosids</taxon>
        <taxon>fabids</taxon>
        <taxon>Fabales</taxon>
        <taxon>Fabaceae</taxon>
        <taxon>Cercidoideae</taxon>
        <taxon>Cercideae</taxon>
        <taxon>Bauhiniinae</taxon>
        <taxon>Bauhinia</taxon>
    </lineage>
</organism>
<dbReference type="Proteomes" id="UP000828941">
    <property type="component" value="Chromosome 12"/>
</dbReference>
<proteinExistence type="predicted"/>
<keyword evidence="2" id="KW-1185">Reference proteome</keyword>
<name>A0ACB9L9V7_BAUVA</name>
<protein>
    <submittedName>
        <fullName evidence="1">Uncharacterized protein</fullName>
    </submittedName>
</protein>
<gene>
    <name evidence="1" type="ORF">L6164_029506</name>
</gene>
<reference evidence="1 2" key="1">
    <citation type="journal article" date="2022" name="DNA Res.">
        <title>Chromosomal-level genome assembly of the orchid tree Bauhinia variegata (Leguminosae; Cercidoideae) supports the allotetraploid origin hypothesis of Bauhinia.</title>
        <authorList>
            <person name="Zhong Y."/>
            <person name="Chen Y."/>
            <person name="Zheng D."/>
            <person name="Pang J."/>
            <person name="Liu Y."/>
            <person name="Luo S."/>
            <person name="Meng S."/>
            <person name="Qian L."/>
            <person name="Wei D."/>
            <person name="Dai S."/>
            <person name="Zhou R."/>
        </authorList>
    </citation>
    <scope>NUCLEOTIDE SEQUENCE [LARGE SCALE GENOMIC DNA]</scope>
    <source>
        <strain evidence="1">BV-YZ2020</strain>
    </source>
</reference>
<accession>A0ACB9L9V7</accession>
<sequence>MNMEKAAKEKICFILVFLAIVMVLVVSSIFFFLPDSQSSHFLFTVAILLLSSVILVIMTKKKGFPDENLVLDKEQKEELKQPSTDVTEKYDQQVELNSDSSLPVPSDTESSKGSTMGEISELNFLKHDQLQGNLESDSLLPSDSESSTGSMMDESSDSDLNRDQDLGVSDNEYDDDEDSLIEINLPIGDFPGLSEEPKQKLLSKLPDFLPESIFNQQGLVELLAEINEMNEDENLIEIDISMGSNKSQDLKLKQEVAVLEIERSETRCSFSFPLRHTSSDTLKLFEAPNLLLLSKLTSSV</sequence>